<protein>
    <submittedName>
        <fullName evidence="2">Uncharacterized protein</fullName>
    </submittedName>
</protein>
<gene>
    <name evidence="2" type="ORF">PINE0816_LOCUS5458</name>
</gene>
<feature type="transmembrane region" description="Helical" evidence="1">
    <location>
        <begin position="21"/>
        <end position="39"/>
    </location>
</feature>
<dbReference type="EMBL" id="HBEL01011505">
    <property type="protein sequence ID" value="CAD8409335.1"/>
    <property type="molecule type" value="Transcribed_RNA"/>
</dbReference>
<name>A0A7S0GAZ3_9STRA</name>
<dbReference type="AlphaFoldDB" id="A0A7S0GAZ3"/>
<proteinExistence type="predicted"/>
<organism evidence="2">
    <name type="scientific">Proboscia inermis</name>
    <dbReference type="NCBI Taxonomy" id="420281"/>
    <lineage>
        <taxon>Eukaryota</taxon>
        <taxon>Sar</taxon>
        <taxon>Stramenopiles</taxon>
        <taxon>Ochrophyta</taxon>
        <taxon>Bacillariophyta</taxon>
        <taxon>Coscinodiscophyceae</taxon>
        <taxon>Rhizosoleniophycidae</taxon>
        <taxon>Rhizosoleniales</taxon>
        <taxon>Rhizosoleniaceae</taxon>
        <taxon>Proboscia</taxon>
    </lineage>
</organism>
<keyword evidence="1" id="KW-0472">Membrane</keyword>
<sequence length="114" mass="13309">MTHLTMFDHKAHVNGVIYTRFLAFVGFSEFFQIVSYANLAEWIKLQFSASSIKYVKVLTLAAPTYLRMYLLSVLKFANRQTSYLHEIREDNGLNVLRELQIAHYIPADYGDYCF</sequence>
<accession>A0A7S0GAZ3</accession>
<reference evidence="2" key="1">
    <citation type="submission" date="2021-01" db="EMBL/GenBank/DDBJ databases">
        <authorList>
            <person name="Corre E."/>
            <person name="Pelletier E."/>
            <person name="Niang G."/>
            <person name="Scheremetjew M."/>
            <person name="Finn R."/>
            <person name="Kale V."/>
            <person name="Holt S."/>
            <person name="Cochrane G."/>
            <person name="Meng A."/>
            <person name="Brown T."/>
            <person name="Cohen L."/>
        </authorList>
    </citation>
    <scope>NUCLEOTIDE SEQUENCE</scope>
    <source>
        <strain evidence="2">CCAP1064/1</strain>
    </source>
</reference>
<keyword evidence="1" id="KW-0812">Transmembrane</keyword>
<evidence type="ECO:0000313" key="2">
    <source>
        <dbReference type="EMBL" id="CAD8409335.1"/>
    </source>
</evidence>
<evidence type="ECO:0000256" key="1">
    <source>
        <dbReference type="SAM" id="Phobius"/>
    </source>
</evidence>
<keyword evidence="1" id="KW-1133">Transmembrane helix</keyword>